<keyword evidence="3" id="KW-1185">Reference proteome</keyword>
<organism evidence="2 3">
    <name type="scientific">Hebeloma cylindrosporum</name>
    <dbReference type="NCBI Taxonomy" id="76867"/>
    <lineage>
        <taxon>Eukaryota</taxon>
        <taxon>Fungi</taxon>
        <taxon>Dikarya</taxon>
        <taxon>Basidiomycota</taxon>
        <taxon>Agaricomycotina</taxon>
        <taxon>Agaricomycetes</taxon>
        <taxon>Agaricomycetidae</taxon>
        <taxon>Agaricales</taxon>
        <taxon>Agaricineae</taxon>
        <taxon>Hymenogastraceae</taxon>
        <taxon>Hebeloma</taxon>
    </lineage>
</organism>
<name>A0A0C2XHN9_HEBCY</name>
<dbReference type="AlphaFoldDB" id="A0A0C2XHN9"/>
<reference evidence="3" key="2">
    <citation type="submission" date="2015-01" db="EMBL/GenBank/DDBJ databases">
        <title>Evolutionary Origins and Diversification of the Mycorrhizal Mutualists.</title>
        <authorList>
            <consortium name="DOE Joint Genome Institute"/>
            <consortium name="Mycorrhizal Genomics Consortium"/>
            <person name="Kohler A."/>
            <person name="Kuo A."/>
            <person name="Nagy L.G."/>
            <person name="Floudas D."/>
            <person name="Copeland A."/>
            <person name="Barry K.W."/>
            <person name="Cichocki N."/>
            <person name="Veneault-Fourrey C."/>
            <person name="LaButti K."/>
            <person name="Lindquist E.A."/>
            <person name="Lipzen A."/>
            <person name="Lundell T."/>
            <person name="Morin E."/>
            <person name="Murat C."/>
            <person name="Riley R."/>
            <person name="Ohm R."/>
            <person name="Sun H."/>
            <person name="Tunlid A."/>
            <person name="Henrissat B."/>
            <person name="Grigoriev I.V."/>
            <person name="Hibbett D.S."/>
            <person name="Martin F."/>
        </authorList>
    </citation>
    <scope>NUCLEOTIDE SEQUENCE [LARGE SCALE GENOMIC DNA]</scope>
    <source>
        <strain evidence="3">h7</strain>
    </source>
</reference>
<sequence length="173" mass="19907">MPATRTSQYHASASLSPYRSPSPFVHRHNIQLQSNPLSIYEYARLTKDYGNFRKFANAVEDVPEVNCDIYFLDHINQTIRKIEKSLCNQRLAADQVFERLLDRGFEQKTIHIIRELRPQPLTSLGSSIDNPIIIDDEDDSTPVPRRSVKNRTSTPGLRRSKRTTRSGQNLKGR</sequence>
<dbReference type="HOGENOM" id="CLU_1547780_0_0_1"/>
<evidence type="ECO:0000313" key="3">
    <source>
        <dbReference type="Proteomes" id="UP000053424"/>
    </source>
</evidence>
<dbReference type="Proteomes" id="UP000053424">
    <property type="component" value="Unassembled WGS sequence"/>
</dbReference>
<gene>
    <name evidence="2" type="ORF">M413DRAFT_30857</name>
</gene>
<proteinExistence type="predicted"/>
<accession>A0A0C2XHN9</accession>
<evidence type="ECO:0000313" key="2">
    <source>
        <dbReference type="EMBL" id="KIM37383.1"/>
    </source>
</evidence>
<evidence type="ECO:0000256" key="1">
    <source>
        <dbReference type="SAM" id="MobiDB-lite"/>
    </source>
</evidence>
<dbReference type="EMBL" id="KN831797">
    <property type="protein sequence ID" value="KIM37383.1"/>
    <property type="molecule type" value="Genomic_DNA"/>
</dbReference>
<reference evidence="2 3" key="1">
    <citation type="submission" date="2014-04" db="EMBL/GenBank/DDBJ databases">
        <authorList>
            <consortium name="DOE Joint Genome Institute"/>
            <person name="Kuo A."/>
            <person name="Gay G."/>
            <person name="Dore J."/>
            <person name="Kohler A."/>
            <person name="Nagy L.G."/>
            <person name="Floudas D."/>
            <person name="Copeland A."/>
            <person name="Barry K.W."/>
            <person name="Cichocki N."/>
            <person name="Veneault-Fourrey C."/>
            <person name="LaButti K."/>
            <person name="Lindquist E.A."/>
            <person name="Lipzen A."/>
            <person name="Lundell T."/>
            <person name="Morin E."/>
            <person name="Murat C."/>
            <person name="Sun H."/>
            <person name="Tunlid A."/>
            <person name="Henrissat B."/>
            <person name="Grigoriev I.V."/>
            <person name="Hibbett D.S."/>
            <person name="Martin F."/>
            <person name="Nordberg H.P."/>
            <person name="Cantor M.N."/>
            <person name="Hua S.X."/>
        </authorList>
    </citation>
    <scope>NUCLEOTIDE SEQUENCE [LARGE SCALE GENOMIC DNA]</scope>
    <source>
        <strain evidence="3">h7</strain>
    </source>
</reference>
<feature type="region of interest" description="Disordered" evidence="1">
    <location>
        <begin position="132"/>
        <end position="173"/>
    </location>
</feature>
<protein>
    <submittedName>
        <fullName evidence="2">Uncharacterized protein</fullName>
    </submittedName>
</protein>